<dbReference type="KEGG" id="mwe:WEN_01890"/>
<organism evidence="1 2">
    <name type="scientific">Mycoplasma wenyonii (strain Massachusetts)</name>
    <name type="common">Eperythrozoon wenyonii</name>
    <dbReference type="NCBI Taxonomy" id="1197325"/>
    <lineage>
        <taxon>Bacteria</taxon>
        <taxon>Bacillati</taxon>
        <taxon>Mycoplasmatota</taxon>
        <taxon>Mollicutes</taxon>
        <taxon>Mycoplasmataceae</taxon>
        <taxon>Mycoplasma</taxon>
    </lineage>
</organism>
<proteinExistence type="predicted"/>
<dbReference type="HOGENOM" id="CLU_178472_0_0_14"/>
<name>I6YB25_MYCWM</name>
<dbReference type="EMBL" id="CP003703">
    <property type="protein sequence ID" value="AFN65171.1"/>
    <property type="molecule type" value="Genomic_DNA"/>
</dbReference>
<dbReference type="AlphaFoldDB" id="I6YB25"/>
<reference evidence="1 2" key="1">
    <citation type="journal article" date="2012" name="J. Bacteriol.">
        <title>Complete genome sequence of Mycoplasma wenyonii strain Massachusetts.</title>
        <authorList>
            <person name="Dos Santos A.P."/>
            <person name="Guimaraes A.M."/>
            <person name="do Nascimento N.C."/>
            <person name="Sanmiguel P.J."/>
            <person name="Messick J.B."/>
        </authorList>
    </citation>
    <scope>NUCLEOTIDE SEQUENCE [LARGE SCALE GENOMIC DNA]</scope>
    <source>
        <strain evidence="1 2">Massachusetts</strain>
    </source>
</reference>
<dbReference type="STRING" id="1197325.WEN_01890"/>
<dbReference type="PATRIC" id="fig|1197325.3.peg.409"/>
<accession>I6YB25</accession>
<keyword evidence="2" id="KW-1185">Reference proteome</keyword>
<dbReference type="Proteomes" id="UP000009005">
    <property type="component" value="Chromosome"/>
</dbReference>
<gene>
    <name evidence="1" type="ordered locus">WEN_01890</name>
</gene>
<sequence>MPSKAGHLVKLIPVAIGGTYASSPGLLPTPPKDMEMLLEERECYIVTTVRNETTKSLDYLLACRIKEFDQSLDFFFYSPPSTVKKSTSKGTAIPVRYLNDLGGAKEARKKALT</sequence>
<evidence type="ECO:0000313" key="1">
    <source>
        <dbReference type="EMBL" id="AFN65171.1"/>
    </source>
</evidence>
<evidence type="ECO:0000313" key="2">
    <source>
        <dbReference type="Proteomes" id="UP000009005"/>
    </source>
</evidence>
<dbReference type="RefSeq" id="WP_014849881.1">
    <property type="nucleotide sequence ID" value="NC_018149.1"/>
</dbReference>
<protein>
    <submittedName>
        <fullName evidence="1">Uncharacterized protein</fullName>
    </submittedName>
</protein>